<sequence>MSSMLYTFSLSWVCASLLAATLSLLFFLRWTAAKKPGQLPTPPRLPIIGNLHQLGSLSHHSLARLSEKYGPVMLFNFGRIPTVVVSSAAGAQEALKIRDLAFSGRPLSSISDRIFYGSQDLAFAQYGDEWRQMRRVCVMHLLSPKQVRSFRSVREEEVGRLVDCIRAASGAAVNMSAMIIGLTCDIVCKVAFGSKYSEEGGSQIHSLMSELSAVMGMFPMRDHIPWLGWIDWLNGMDGRVKKIAMTIDSFIEKVLEEHTSKRCDNNNDKEGSGMDYLVDILMSLGDKEDLDVISLGRDSIKAIILDMFAAGTETTYVATEWAMAELMKHPAEMKRAQEEVRRVVGPRGNLGEEAAKEMQYLKAVIKETLRLHPPFPILFPRQTVEDTQLLGYHVPQGTTLFINAWALGRDVGSWEKPEEFRPERFIDNDVDFKGQDFQLIPFGAGRRGCPGTDFAVATMELALASLLYHFDWELPEGMRAEEMDMSESAGITVRKKSNLIIVGKTVSQ</sequence>
<dbReference type="PANTHER" id="PTHR47955">
    <property type="entry name" value="CYTOCHROME P450 FAMILY 71 PROTEIN"/>
    <property type="match status" value="1"/>
</dbReference>
<comment type="similarity">
    <text evidence="1 5">Belongs to the cytochrome P450 family.</text>
</comment>
<dbReference type="GO" id="GO:0016705">
    <property type="term" value="F:oxidoreductase activity, acting on paired donors, with incorporation or reduction of molecular oxygen"/>
    <property type="evidence" value="ECO:0007669"/>
    <property type="project" value="InterPro"/>
</dbReference>
<keyword evidence="5" id="KW-0560">Oxidoreductase</keyword>
<dbReference type="InterPro" id="IPR017972">
    <property type="entry name" value="Cyt_P450_CS"/>
</dbReference>
<dbReference type="PRINTS" id="PR00385">
    <property type="entry name" value="P450"/>
</dbReference>
<keyword evidence="5" id="KW-0503">Monooxygenase</keyword>
<protein>
    <recommendedName>
        <fullName evidence="8">Cytochrome P450</fullName>
    </recommendedName>
</protein>
<evidence type="ECO:0000256" key="3">
    <source>
        <dbReference type="ARBA" id="ARBA00023004"/>
    </source>
</evidence>
<keyword evidence="3 4" id="KW-0408">Iron</keyword>
<reference evidence="6 7" key="1">
    <citation type="journal article" date="2014" name="Agronomy (Basel)">
        <title>A Draft Genome Sequence for Ensete ventricosum, the Drought-Tolerant Tree Against Hunger.</title>
        <authorList>
            <person name="Harrison J."/>
            <person name="Moore K.A."/>
            <person name="Paszkiewicz K."/>
            <person name="Jones T."/>
            <person name="Grant M."/>
            <person name="Ambacheew D."/>
            <person name="Muzemil S."/>
            <person name="Studholme D.J."/>
        </authorList>
    </citation>
    <scope>NUCLEOTIDE SEQUENCE [LARGE SCALE GENOMIC DNA]</scope>
</reference>
<evidence type="ECO:0008006" key="8">
    <source>
        <dbReference type="Google" id="ProtNLM"/>
    </source>
</evidence>
<dbReference type="InterPro" id="IPR001128">
    <property type="entry name" value="Cyt_P450"/>
</dbReference>
<gene>
    <name evidence="6" type="ORF">B296_00024720</name>
</gene>
<dbReference type="InterPro" id="IPR002401">
    <property type="entry name" value="Cyt_P450_E_grp-I"/>
</dbReference>
<dbReference type="InterPro" id="IPR036396">
    <property type="entry name" value="Cyt_P450_sf"/>
</dbReference>
<comment type="caution">
    <text evidence="6">The sequence shown here is derived from an EMBL/GenBank/DDBJ whole genome shotgun (WGS) entry which is preliminary data.</text>
</comment>
<organism evidence="6 7">
    <name type="scientific">Ensete ventricosum</name>
    <name type="common">Abyssinian banana</name>
    <name type="synonym">Musa ensete</name>
    <dbReference type="NCBI Taxonomy" id="4639"/>
    <lineage>
        <taxon>Eukaryota</taxon>
        <taxon>Viridiplantae</taxon>
        <taxon>Streptophyta</taxon>
        <taxon>Embryophyta</taxon>
        <taxon>Tracheophyta</taxon>
        <taxon>Spermatophyta</taxon>
        <taxon>Magnoliopsida</taxon>
        <taxon>Liliopsida</taxon>
        <taxon>Zingiberales</taxon>
        <taxon>Musaceae</taxon>
        <taxon>Ensete</taxon>
    </lineage>
</organism>
<dbReference type="PANTHER" id="PTHR47955:SF15">
    <property type="entry name" value="CYTOCHROME P450 71A2-LIKE"/>
    <property type="match status" value="1"/>
</dbReference>
<dbReference type="GO" id="GO:0005506">
    <property type="term" value="F:iron ion binding"/>
    <property type="evidence" value="ECO:0007669"/>
    <property type="project" value="InterPro"/>
</dbReference>
<accession>A0A426Z2M0</accession>
<proteinExistence type="inferred from homology"/>
<comment type="cofactor">
    <cofactor evidence="4">
        <name>heme</name>
        <dbReference type="ChEBI" id="CHEBI:30413"/>
    </cofactor>
</comment>
<dbReference type="FunFam" id="1.10.630.10:FF:000011">
    <property type="entry name" value="Cytochrome P450 83B1"/>
    <property type="match status" value="1"/>
</dbReference>
<dbReference type="AlphaFoldDB" id="A0A426Z2M0"/>
<dbReference type="GO" id="GO:0004497">
    <property type="term" value="F:monooxygenase activity"/>
    <property type="evidence" value="ECO:0007669"/>
    <property type="project" value="UniProtKB-KW"/>
</dbReference>
<dbReference type="SUPFAM" id="SSF48264">
    <property type="entry name" value="Cytochrome P450"/>
    <property type="match status" value="1"/>
</dbReference>
<evidence type="ECO:0000256" key="5">
    <source>
        <dbReference type="RuleBase" id="RU000461"/>
    </source>
</evidence>
<dbReference type="PROSITE" id="PS00086">
    <property type="entry name" value="CYTOCHROME_P450"/>
    <property type="match status" value="1"/>
</dbReference>
<dbReference type="CDD" id="cd11072">
    <property type="entry name" value="CYP71-like"/>
    <property type="match status" value="1"/>
</dbReference>
<feature type="binding site" description="axial binding residue" evidence="4">
    <location>
        <position position="449"/>
    </location>
    <ligand>
        <name>heme</name>
        <dbReference type="ChEBI" id="CHEBI:30413"/>
    </ligand>
    <ligandPart>
        <name>Fe</name>
        <dbReference type="ChEBI" id="CHEBI:18248"/>
    </ligandPart>
</feature>
<keyword evidence="2 4" id="KW-0479">Metal-binding</keyword>
<evidence type="ECO:0000256" key="4">
    <source>
        <dbReference type="PIRSR" id="PIRSR602401-1"/>
    </source>
</evidence>
<name>A0A426Z2M0_ENSVE</name>
<dbReference type="EMBL" id="AMZH03008784">
    <property type="protein sequence ID" value="RRT58235.1"/>
    <property type="molecule type" value="Genomic_DNA"/>
</dbReference>
<dbReference type="Proteomes" id="UP000287651">
    <property type="component" value="Unassembled WGS sequence"/>
</dbReference>
<dbReference type="GO" id="GO:0020037">
    <property type="term" value="F:heme binding"/>
    <property type="evidence" value="ECO:0007669"/>
    <property type="project" value="InterPro"/>
</dbReference>
<dbReference type="Gene3D" id="1.10.630.10">
    <property type="entry name" value="Cytochrome P450"/>
    <property type="match status" value="1"/>
</dbReference>
<dbReference type="Pfam" id="PF00067">
    <property type="entry name" value="p450"/>
    <property type="match status" value="1"/>
</dbReference>
<evidence type="ECO:0000256" key="1">
    <source>
        <dbReference type="ARBA" id="ARBA00010617"/>
    </source>
</evidence>
<keyword evidence="4 5" id="KW-0349">Heme</keyword>
<evidence type="ECO:0000313" key="6">
    <source>
        <dbReference type="EMBL" id="RRT58235.1"/>
    </source>
</evidence>
<evidence type="ECO:0000313" key="7">
    <source>
        <dbReference type="Proteomes" id="UP000287651"/>
    </source>
</evidence>
<evidence type="ECO:0000256" key="2">
    <source>
        <dbReference type="ARBA" id="ARBA00022723"/>
    </source>
</evidence>
<dbReference type="PRINTS" id="PR00463">
    <property type="entry name" value="EP450I"/>
</dbReference>